<evidence type="ECO:0000313" key="2">
    <source>
        <dbReference type="Proteomes" id="UP001163324"/>
    </source>
</evidence>
<proteinExistence type="predicted"/>
<keyword evidence="2" id="KW-1185">Reference proteome</keyword>
<dbReference type="EMBL" id="CM047946">
    <property type="protein sequence ID" value="KAI9897332.1"/>
    <property type="molecule type" value="Genomic_DNA"/>
</dbReference>
<name>A0ACC0UVR7_9HYPO</name>
<gene>
    <name evidence="1" type="ORF">N3K66_007188</name>
</gene>
<organism evidence="1 2">
    <name type="scientific">Trichothecium roseum</name>
    <dbReference type="NCBI Taxonomy" id="47278"/>
    <lineage>
        <taxon>Eukaryota</taxon>
        <taxon>Fungi</taxon>
        <taxon>Dikarya</taxon>
        <taxon>Ascomycota</taxon>
        <taxon>Pezizomycotina</taxon>
        <taxon>Sordariomycetes</taxon>
        <taxon>Hypocreomycetidae</taxon>
        <taxon>Hypocreales</taxon>
        <taxon>Hypocreales incertae sedis</taxon>
        <taxon>Trichothecium</taxon>
    </lineage>
</organism>
<protein>
    <submittedName>
        <fullName evidence="1">Uncharacterized protein</fullName>
    </submittedName>
</protein>
<comment type="caution">
    <text evidence="1">The sequence shown here is derived from an EMBL/GenBank/DDBJ whole genome shotgun (WGS) entry which is preliminary data.</text>
</comment>
<dbReference type="Proteomes" id="UP001163324">
    <property type="component" value="Chromosome 7"/>
</dbReference>
<reference evidence="1" key="1">
    <citation type="submission" date="2022-10" db="EMBL/GenBank/DDBJ databases">
        <title>Complete Genome of Trichothecium roseum strain YXFP-22015, a Plant Pathogen Isolated from Citrus.</title>
        <authorList>
            <person name="Wang Y."/>
            <person name="Zhu L."/>
        </authorList>
    </citation>
    <scope>NUCLEOTIDE SEQUENCE</scope>
    <source>
        <strain evidence="1">YXFP-22015</strain>
    </source>
</reference>
<sequence>MFKTGFVAAATALAAVGAAAQNCNGHAELCDRKYSEITFAASHNAAFVGNLPSHNQLQYPEAGMDMGMRYFTTQVHIVDGEIRQCHTDCALLDVGPFQEILVSLRTWLEAHPDEVVTLLITNGDDNILIEEFVPVFQAAGAEDIAFVPGGNLALGDWPTLGEIISGGKRLVVFMDYGADLGKVNYIMPQYDNYVETPFSTTSDNFFQCDVDRPNAGGSADGRMIFANHNLNKNIVGILVPDRDAAADTNSVGNIRQQTEICVANYGRNPNVVMLDFVSEGEVIKAQNELNGL</sequence>
<accession>A0ACC0UVR7</accession>
<evidence type="ECO:0000313" key="1">
    <source>
        <dbReference type="EMBL" id="KAI9897332.1"/>
    </source>
</evidence>